<name>A0A4V5P0G1_9SPHI</name>
<evidence type="ECO:0000313" key="3">
    <source>
        <dbReference type="Proteomes" id="UP000309488"/>
    </source>
</evidence>
<evidence type="ECO:0000256" key="1">
    <source>
        <dbReference type="SAM" id="SignalP"/>
    </source>
</evidence>
<keyword evidence="3" id="KW-1185">Reference proteome</keyword>
<sequence length="201" mass="22666">MKSNLLYLLIFASVLLACNSSTPKTDEPKFETYTSKEIGWTIEIPKGYKPLSQNRIEANEKKGKEALGKVAEGEVSNTNLIHLVNFQKNQFNSLSATAEPYDLSRDGEYIANNQLVKKLIFDTYTNQKIKVDTLSGTAIIAGNTFYTFNIKLYGPSGEVLMNQIMYNQLIKGYDFGVNINYNNETDKDILINAFKNSKFSK</sequence>
<reference evidence="2 3" key="1">
    <citation type="submission" date="2019-04" db="EMBL/GenBank/DDBJ databases">
        <title>Pedobacter sp. RP-3-22 sp. nov., isolated from Arctic soil.</title>
        <authorList>
            <person name="Dahal R.H."/>
            <person name="Kim D.-U."/>
        </authorList>
    </citation>
    <scope>NUCLEOTIDE SEQUENCE [LARGE SCALE GENOMIC DNA]</scope>
    <source>
        <strain evidence="2 3">RP-3-22</strain>
    </source>
</reference>
<comment type="caution">
    <text evidence="2">The sequence shown here is derived from an EMBL/GenBank/DDBJ whole genome shotgun (WGS) entry which is preliminary data.</text>
</comment>
<feature type="chain" id="PRO_5020184281" description="DUF4840 domain-containing protein" evidence="1">
    <location>
        <begin position="18"/>
        <end position="201"/>
    </location>
</feature>
<dbReference type="RefSeq" id="WP_136838957.1">
    <property type="nucleotide sequence ID" value="NZ_SWBR01000001.1"/>
</dbReference>
<dbReference type="EMBL" id="SWBR01000001">
    <property type="protein sequence ID" value="TKC12832.1"/>
    <property type="molecule type" value="Genomic_DNA"/>
</dbReference>
<protein>
    <recommendedName>
        <fullName evidence="4">DUF4840 domain-containing protein</fullName>
    </recommendedName>
</protein>
<evidence type="ECO:0008006" key="4">
    <source>
        <dbReference type="Google" id="ProtNLM"/>
    </source>
</evidence>
<dbReference type="OrthoDB" id="760490at2"/>
<accession>A0A4V5P0G1</accession>
<gene>
    <name evidence="2" type="ORF">FA048_04235</name>
</gene>
<dbReference type="AlphaFoldDB" id="A0A4V5P0G1"/>
<proteinExistence type="predicted"/>
<keyword evidence="1" id="KW-0732">Signal</keyword>
<evidence type="ECO:0000313" key="2">
    <source>
        <dbReference type="EMBL" id="TKC12832.1"/>
    </source>
</evidence>
<organism evidence="2 3">
    <name type="scientific">Pedobacter polaris</name>
    <dbReference type="NCBI Taxonomy" id="2571273"/>
    <lineage>
        <taxon>Bacteria</taxon>
        <taxon>Pseudomonadati</taxon>
        <taxon>Bacteroidota</taxon>
        <taxon>Sphingobacteriia</taxon>
        <taxon>Sphingobacteriales</taxon>
        <taxon>Sphingobacteriaceae</taxon>
        <taxon>Pedobacter</taxon>
    </lineage>
</organism>
<dbReference type="Proteomes" id="UP000309488">
    <property type="component" value="Unassembled WGS sequence"/>
</dbReference>
<feature type="signal peptide" evidence="1">
    <location>
        <begin position="1"/>
        <end position="17"/>
    </location>
</feature>
<dbReference type="PROSITE" id="PS51257">
    <property type="entry name" value="PROKAR_LIPOPROTEIN"/>
    <property type="match status" value="1"/>
</dbReference>